<dbReference type="EMBL" id="LAZR01020750">
    <property type="protein sequence ID" value="KKL87751.1"/>
    <property type="molecule type" value="Genomic_DNA"/>
</dbReference>
<gene>
    <name evidence="1" type="ORF">LCGC14_1931630</name>
</gene>
<feature type="non-terminal residue" evidence="1">
    <location>
        <position position="1"/>
    </location>
</feature>
<accession>A0A0F9GBB8</accession>
<protein>
    <submittedName>
        <fullName evidence="1">Uncharacterized protein</fullName>
    </submittedName>
</protein>
<proteinExistence type="predicted"/>
<organism evidence="1">
    <name type="scientific">marine sediment metagenome</name>
    <dbReference type="NCBI Taxonomy" id="412755"/>
    <lineage>
        <taxon>unclassified sequences</taxon>
        <taxon>metagenomes</taxon>
        <taxon>ecological metagenomes</taxon>
    </lineage>
</organism>
<evidence type="ECO:0000313" key="1">
    <source>
        <dbReference type="EMBL" id="KKL87751.1"/>
    </source>
</evidence>
<dbReference type="AlphaFoldDB" id="A0A0F9GBB8"/>
<sequence length="59" mass="6787">SDYEKGREYARYLAALPGPTECACHFIAGGTYEWMRYFVKPKMLEGLAEGLGLPTWERR</sequence>
<name>A0A0F9GBB8_9ZZZZ</name>
<comment type="caution">
    <text evidence="1">The sequence shown here is derived from an EMBL/GenBank/DDBJ whole genome shotgun (WGS) entry which is preliminary data.</text>
</comment>
<reference evidence="1" key="1">
    <citation type="journal article" date="2015" name="Nature">
        <title>Complex archaea that bridge the gap between prokaryotes and eukaryotes.</title>
        <authorList>
            <person name="Spang A."/>
            <person name="Saw J.H."/>
            <person name="Jorgensen S.L."/>
            <person name="Zaremba-Niedzwiedzka K."/>
            <person name="Martijn J."/>
            <person name="Lind A.E."/>
            <person name="van Eijk R."/>
            <person name="Schleper C."/>
            <person name="Guy L."/>
            <person name="Ettema T.J."/>
        </authorList>
    </citation>
    <scope>NUCLEOTIDE SEQUENCE</scope>
</reference>